<dbReference type="InterPro" id="IPR000515">
    <property type="entry name" value="MetI-like"/>
</dbReference>
<feature type="transmembrane region" description="Helical" evidence="7">
    <location>
        <begin position="236"/>
        <end position="255"/>
    </location>
</feature>
<feature type="transmembrane region" description="Helical" evidence="7">
    <location>
        <begin position="78"/>
        <end position="101"/>
    </location>
</feature>
<organism evidence="10 11">
    <name type="scientific">Nocardioides massiliensis</name>
    <dbReference type="NCBI Taxonomy" id="1325935"/>
    <lineage>
        <taxon>Bacteria</taxon>
        <taxon>Bacillati</taxon>
        <taxon>Actinomycetota</taxon>
        <taxon>Actinomycetes</taxon>
        <taxon>Propionibacteriales</taxon>
        <taxon>Nocardioidaceae</taxon>
        <taxon>Nocardioides</taxon>
    </lineage>
</organism>
<evidence type="ECO:0000313" key="11">
    <source>
        <dbReference type="Proteomes" id="UP001240447"/>
    </source>
</evidence>
<dbReference type="InterPro" id="IPR035906">
    <property type="entry name" value="MetI-like_sf"/>
</dbReference>
<keyword evidence="6 7" id="KW-0472">Membrane</keyword>
<proteinExistence type="inferred from homology"/>
<evidence type="ECO:0000256" key="6">
    <source>
        <dbReference type="ARBA" id="ARBA00023136"/>
    </source>
</evidence>
<dbReference type="Gene3D" id="1.10.3720.10">
    <property type="entry name" value="MetI-like"/>
    <property type="match status" value="1"/>
</dbReference>
<protein>
    <submittedName>
        <fullName evidence="10">NitT/TauT family transport system permease protein</fullName>
    </submittedName>
</protein>
<evidence type="ECO:0000259" key="8">
    <source>
        <dbReference type="PROSITE" id="PS50928"/>
    </source>
</evidence>
<dbReference type="EMBL" id="JAUSQM010000001">
    <property type="protein sequence ID" value="MDP9821151.1"/>
    <property type="molecule type" value="Genomic_DNA"/>
</dbReference>
<evidence type="ECO:0000256" key="5">
    <source>
        <dbReference type="ARBA" id="ARBA00022989"/>
    </source>
</evidence>
<keyword evidence="3" id="KW-1003">Cell membrane</keyword>
<dbReference type="SUPFAM" id="SSF161098">
    <property type="entry name" value="MetI-like"/>
    <property type="match status" value="1"/>
</dbReference>
<dbReference type="PROSITE" id="PS50928">
    <property type="entry name" value="ABC_TM1"/>
    <property type="match status" value="1"/>
</dbReference>
<evidence type="ECO:0000256" key="7">
    <source>
        <dbReference type="RuleBase" id="RU363032"/>
    </source>
</evidence>
<evidence type="ECO:0000256" key="4">
    <source>
        <dbReference type="ARBA" id="ARBA00022692"/>
    </source>
</evidence>
<evidence type="ECO:0000256" key="1">
    <source>
        <dbReference type="ARBA" id="ARBA00004651"/>
    </source>
</evidence>
<accession>A0ABT9NTC8</accession>
<reference evidence="10 11" key="1">
    <citation type="submission" date="2023-07" db="EMBL/GenBank/DDBJ databases">
        <title>Sequencing the genomes of 1000 actinobacteria strains.</title>
        <authorList>
            <person name="Klenk H.-P."/>
        </authorList>
    </citation>
    <scope>NUCLEOTIDE SEQUENCE [LARGE SCALE GENOMIC DNA]</scope>
    <source>
        <strain evidence="10 11">GD13</strain>
    </source>
</reference>
<feature type="domain" description="ABC transmembrane type-1" evidence="8">
    <location>
        <begin position="74"/>
        <end position="254"/>
    </location>
</feature>
<evidence type="ECO:0000313" key="10">
    <source>
        <dbReference type="EMBL" id="MDP9823675.1"/>
    </source>
</evidence>
<sequence length="278" mass="30224">MSQTHLSRAGSAGRRLLPRRKRPASLAWGHLALVAALLIGWQILYVVVGENVFASPAETGTAFVSNLPDWYPDLRSTLTVLVIAMIATAVLGVLIGFLVGLSEFWTEVLRPILLTIYAIPKIAIYPIFLLVFKIGFSTLVLFSIFHGIIPVILLVMEGTRGIPAIQIKLARVYNLSFLQKCRYILLPSLAPVVAEAVRMGASLTFLGLVVAEMFGSSSGLGNRLVAYLNLNQTENILSVFILISLVGIVLSVLLLHWERSVQRRSGLVPDSGLAGPKP</sequence>
<comment type="caution">
    <text evidence="10">The sequence shown here is derived from an EMBL/GenBank/DDBJ whole genome shotgun (WGS) entry which is preliminary data.</text>
</comment>
<evidence type="ECO:0000256" key="3">
    <source>
        <dbReference type="ARBA" id="ARBA00022475"/>
    </source>
</evidence>
<dbReference type="EMBL" id="JAUSQM010000001">
    <property type="protein sequence ID" value="MDP9823675.1"/>
    <property type="molecule type" value="Genomic_DNA"/>
</dbReference>
<keyword evidence="2 7" id="KW-0813">Transport</keyword>
<feature type="transmembrane region" description="Helical" evidence="7">
    <location>
        <begin position="196"/>
        <end position="216"/>
    </location>
</feature>
<keyword evidence="11" id="KW-1185">Reference proteome</keyword>
<dbReference type="PANTHER" id="PTHR30151:SF0">
    <property type="entry name" value="ABC TRANSPORTER PERMEASE PROTEIN MJ0413-RELATED"/>
    <property type="match status" value="1"/>
</dbReference>
<dbReference type="Pfam" id="PF00528">
    <property type="entry name" value="BPD_transp_1"/>
    <property type="match status" value="1"/>
</dbReference>
<feature type="transmembrane region" description="Helical" evidence="7">
    <location>
        <begin position="24"/>
        <end position="48"/>
    </location>
</feature>
<comment type="similarity">
    <text evidence="7">Belongs to the binding-protein-dependent transport system permease family.</text>
</comment>
<feature type="transmembrane region" description="Helical" evidence="7">
    <location>
        <begin position="134"/>
        <end position="156"/>
    </location>
</feature>
<feature type="transmembrane region" description="Helical" evidence="7">
    <location>
        <begin position="108"/>
        <end position="128"/>
    </location>
</feature>
<dbReference type="RefSeq" id="WP_181642267.1">
    <property type="nucleotide sequence ID" value="NZ_CCXJ01000604.1"/>
</dbReference>
<dbReference type="PANTHER" id="PTHR30151">
    <property type="entry name" value="ALKANE SULFONATE ABC TRANSPORTER-RELATED, MEMBRANE SUBUNIT"/>
    <property type="match status" value="1"/>
</dbReference>
<comment type="subcellular location">
    <subcellularLocation>
        <location evidence="1 7">Cell membrane</location>
        <topology evidence="1 7">Multi-pass membrane protein</topology>
    </subcellularLocation>
</comment>
<name>A0ABT9NTC8_9ACTN</name>
<gene>
    <name evidence="9" type="ORF">J2S59_000960</name>
    <name evidence="10" type="ORF">J2S59_003484</name>
</gene>
<keyword evidence="4 7" id="KW-0812">Transmembrane</keyword>
<evidence type="ECO:0000256" key="2">
    <source>
        <dbReference type="ARBA" id="ARBA00022448"/>
    </source>
</evidence>
<evidence type="ECO:0000313" key="9">
    <source>
        <dbReference type="EMBL" id="MDP9821151.1"/>
    </source>
</evidence>
<keyword evidence="5 7" id="KW-1133">Transmembrane helix</keyword>
<dbReference type="Proteomes" id="UP001240447">
    <property type="component" value="Unassembled WGS sequence"/>
</dbReference>